<evidence type="ECO:0000256" key="5">
    <source>
        <dbReference type="ARBA" id="ARBA00022840"/>
    </source>
</evidence>
<organism evidence="11 12">
    <name type="scientific">Streptococcus constellatus</name>
    <dbReference type="NCBI Taxonomy" id="76860"/>
    <lineage>
        <taxon>Bacteria</taxon>
        <taxon>Bacillati</taxon>
        <taxon>Bacillota</taxon>
        <taxon>Bacilli</taxon>
        <taxon>Lactobacillales</taxon>
        <taxon>Streptococcaceae</taxon>
        <taxon>Streptococcus</taxon>
        <taxon>Streptococcus anginosus group</taxon>
    </lineage>
</organism>
<dbReference type="eggNOG" id="COG3231">
    <property type="taxonomic scope" value="Bacteria"/>
</dbReference>
<feature type="domain" description="Aminoglycoside phosphotransferase" evidence="10">
    <location>
        <begin position="39"/>
        <end position="243"/>
    </location>
</feature>
<reference evidence="11 12" key="1">
    <citation type="submission" date="2014-12" db="EMBL/GenBank/DDBJ databases">
        <title>Partial genome sequence of Streptococcus constellatus KCOM 1650 (= ChDC B144).</title>
        <authorList>
            <person name="Kook J.-K."/>
            <person name="Park S.-N."/>
            <person name="Lim Y.K."/>
            <person name="Jo E."/>
        </authorList>
    </citation>
    <scope>NUCLEOTIDE SEQUENCE [LARGE SCALE GENOMIC DNA]</scope>
    <source>
        <strain evidence="11 12">KCOM 1650</strain>
    </source>
</reference>
<dbReference type="Pfam" id="PF01636">
    <property type="entry name" value="APH"/>
    <property type="match status" value="1"/>
</dbReference>
<gene>
    <name evidence="11" type="ORF">RN79_00615</name>
</gene>
<evidence type="ECO:0000256" key="2">
    <source>
        <dbReference type="ARBA" id="ARBA00022679"/>
    </source>
</evidence>
<proteinExistence type="inferred from homology"/>
<dbReference type="STRING" id="862969.SCI_0444"/>
<evidence type="ECO:0000256" key="6">
    <source>
        <dbReference type="ARBA" id="ARBA00023251"/>
    </source>
</evidence>
<dbReference type="Gene3D" id="3.30.200.20">
    <property type="entry name" value="Phosphorylase Kinase, domain 1"/>
    <property type="match status" value="1"/>
</dbReference>
<evidence type="ECO:0000256" key="7">
    <source>
        <dbReference type="PIRNR" id="PIRNR000706"/>
    </source>
</evidence>
<keyword evidence="6 7" id="KW-0046">Antibiotic resistance</keyword>
<evidence type="ECO:0000256" key="1">
    <source>
        <dbReference type="ARBA" id="ARBA00006219"/>
    </source>
</evidence>
<dbReference type="GO" id="GO:0005524">
    <property type="term" value="F:ATP binding"/>
    <property type="evidence" value="ECO:0007669"/>
    <property type="project" value="UniProtKB-KW"/>
</dbReference>
<comment type="similarity">
    <text evidence="1 7">Belongs to the aminoglycoside phosphotransferase family.</text>
</comment>
<dbReference type="GO" id="GO:0016773">
    <property type="term" value="F:phosphotransferase activity, alcohol group as acceptor"/>
    <property type="evidence" value="ECO:0007669"/>
    <property type="project" value="InterPro"/>
</dbReference>
<dbReference type="RefSeq" id="WP_006267458.1">
    <property type="nucleotide sequence ID" value="NZ_CP069558.1"/>
</dbReference>
<dbReference type="InterPro" id="IPR024165">
    <property type="entry name" value="Kan/Strep_kinase"/>
</dbReference>
<dbReference type="InterPro" id="IPR002575">
    <property type="entry name" value="Aminoglycoside_PTrfase"/>
</dbReference>
<keyword evidence="3 7" id="KW-0547">Nucleotide-binding</keyword>
<comment type="caution">
    <text evidence="11">The sequence shown here is derived from an EMBL/GenBank/DDBJ whole genome shotgun (WGS) entry which is preliminary data.</text>
</comment>
<dbReference type="SUPFAM" id="SSF56112">
    <property type="entry name" value="Protein kinase-like (PK-like)"/>
    <property type="match status" value="1"/>
</dbReference>
<dbReference type="AlphaFoldDB" id="A0A0C1HLH8"/>
<protein>
    <submittedName>
        <fullName evidence="11">Aminoglycoside phosphotransferase</fullName>
    </submittedName>
</protein>
<evidence type="ECO:0000256" key="4">
    <source>
        <dbReference type="ARBA" id="ARBA00022777"/>
    </source>
</evidence>
<dbReference type="OrthoDB" id="3806873at2"/>
<keyword evidence="4 7" id="KW-0418">Kinase</keyword>
<keyword evidence="5 7" id="KW-0067">ATP-binding</keyword>
<dbReference type="GO" id="GO:0046872">
    <property type="term" value="F:metal ion binding"/>
    <property type="evidence" value="ECO:0007669"/>
    <property type="project" value="UniProtKB-KW"/>
</dbReference>
<dbReference type="CDD" id="cd05150">
    <property type="entry name" value="APH"/>
    <property type="match status" value="1"/>
</dbReference>
<evidence type="ECO:0000259" key="10">
    <source>
        <dbReference type="Pfam" id="PF01636"/>
    </source>
</evidence>
<evidence type="ECO:0000256" key="3">
    <source>
        <dbReference type="ARBA" id="ARBA00022741"/>
    </source>
</evidence>
<keyword evidence="2 7" id="KW-0808">Transferase</keyword>
<evidence type="ECO:0000256" key="8">
    <source>
        <dbReference type="PIRSR" id="PIRSR000706-1"/>
    </source>
</evidence>
<dbReference type="GO" id="GO:0046677">
    <property type="term" value="P:response to antibiotic"/>
    <property type="evidence" value="ECO:0007669"/>
    <property type="project" value="UniProtKB-KW"/>
</dbReference>
<dbReference type="GO" id="GO:0016301">
    <property type="term" value="F:kinase activity"/>
    <property type="evidence" value="ECO:0007669"/>
    <property type="project" value="UniProtKB-KW"/>
</dbReference>
<feature type="binding site" evidence="9">
    <location>
        <position position="201"/>
    </location>
    <ligand>
        <name>Mg(2+)</name>
        <dbReference type="ChEBI" id="CHEBI:18420"/>
    </ligand>
</feature>
<accession>A0A0C1HLH8</accession>
<dbReference type="PIRSF" id="PIRSF000706">
    <property type="entry name" value="Kanamycin_kin"/>
    <property type="match status" value="1"/>
</dbReference>
<feature type="active site" description="Proton acceptor" evidence="8">
    <location>
        <position position="182"/>
    </location>
</feature>
<name>A0A0C1HLH8_STRCV</name>
<evidence type="ECO:0000313" key="11">
    <source>
        <dbReference type="EMBL" id="KIC78114.1"/>
    </source>
</evidence>
<dbReference type="InterPro" id="IPR011009">
    <property type="entry name" value="Kinase-like_dom_sf"/>
</dbReference>
<evidence type="ECO:0000313" key="12">
    <source>
        <dbReference type="Proteomes" id="UP000031339"/>
    </source>
</evidence>
<feature type="binding site" evidence="9">
    <location>
        <position position="187"/>
    </location>
    <ligand>
        <name>Mg(2+)</name>
        <dbReference type="ChEBI" id="CHEBI:18420"/>
    </ligand>
</feature>
<keyword evidence="9" id="KW-0479">Metal-binding</keyword>
<sequence length="258" mass="29605">MKKEKVTLTISQFPEELRIYTEKATLYDSSSHSGATVLYLDTGYYLKIDQKGKLAREAQCAKWFDKQGLGVPVLTYISQDRDYLLTKEASGISGLEVLDQPEVLCQTMATALRQLHNLQPVHFPTNSLLKNYIQLAEENYQKGLFYEKALLPQFQIRSRKEAYQLIQEQGHLLTRDAFIHGDACLPNFILKDAKTFSCFIDVGLSGFSDRHIDLYWAIWSLNYNLGNPKYGDLFLDYYGRENINSEKLRLIAAFEAFG</sequence>
<dbReference type="Gene3D" id="3.90.1200.10">
    <property type="match status" value="1"/>
</dbReference>
<keyword evidence="9" id="KW-0460">Magnesium</keyword>
<dbReference type="Proteomes" id="UP000031339">
    <property type="component" value="Unassembled WGS sequence"/>
</dbReference>
<evidence type="ECO:0000256" key="9">
    <source>
        <dbReference type="PIRSR" id="PIRSR000706-2"/>
    </source>
</evidence>
<dbReference type="EMBL" id="JWIY01000001">
    <property type="protein sequence ID" value="KIC78114.1"/>
    <property type="molecule type" value="Genomic_DNA"/>
</dbReference>